<feature type="transmembrane region" description="Helical" evidence="3">
    <location>
        <begin position="49"/>
        <end position="69"/>
    </location>
</feature>
<comment type="catalytic activity">
    <reaction evidence="3">
        <text>Cleavage of hydrophobic, N-terminal signal or leader sequences from secreted and periplasmic proteins.</text>
        <dbReference type="EC" id="3.4.21.89"/>
    </reaction>
</comment>
<keyword evidence="3" id="KW-0812">Transmembrane</keyword>
<dbReference type="GO" id="GO:0004252">
    <property type="term" value="F:serine-type endopeptidase activity"/>
    <property type="evidence" value="ECO:0007669"/>
    <property type="project" value="InterPro"/>
</dbReference>
<dbReference type="SUPFAM" id="SSF51306">
    <property type="entry name" value="LexA/Signal peptidase"/>
    <property type="match status" value="1"/>
</dbReference>
<dbReference type="InterPro" id="IPR036286">
    <property type="entry name" value="LexA/Signal_pep-like_sf"/>
</dbReference>
<dbReference type="PRINTS" id="PR00727">
    <property type="entry name" value="LEADERPTASE"/>
</dbReference>
<dbReference type="Pfam" id="PF10502">
    <property type="entry name" value="Peptidase_S26"/>
    <property type="match status" value="2"/>
</dbReference>
<sequence length="525" mass="60274">MILTIFIVLTIIAAYGFWLLFEKAGRKGWEGVVPVYSQWIQSRILGKKTWQLILLLVPIVNIFVFYNLYLDFIHCFGKRRFWENCAAVLVPFIVLPLWGKDKNVQFLNGLYAKNLKAAHAEGRGATKEAELEIAHQSYMDYKKKYPYKKSMVREWADAIVFATVAATLIRGFLLEAFMIPSGSMQQSLLIGDYLFVSKLNYGPRIPNTPIAFPFAHHTMPLIGGKAFSELIKIPYKRLPGFQEIKRNDVIVFNAPAGDTVAVENQDLPYYDLVRSMGREAVHQQFTIQTRPVDKREHLIKRCVGMPGDKIGMKEGVLFVNDKPGFVAPESQMDYIVMTDETGLDEQRLKDMGIEVSPIQPGAYLIFLTQEQAAMVKSWSNVKSMQMNLEKPGVAQANTFPNDPQYKWNYDNFGPFVIPKKGMTIPLNAQTFPLYERAIRVYENNQLEKKSDGIYINGNRTDSYTFKMDYYWMMGDNRHNSLDARDWGFVPEDHIVGKALFTWMSWNADGNGLSKIRWNRIFKGIH</sequence>
<name>A0A2X2J9R6_SPHMU</name>
<protein>
    <recommendedName>
        <fullName evidence="2 3">Signal peptidase I</fullName>
        <ecNumber evidence="3">3.4.21.89</ecNumber>
    </recommendedName>
</protein>
<comment type="caution">
    <text evidence="3">Lacks conserved residue(s) required for the propagation of feature annotation.</text>
</comment>
<feature type="domain" description="Peptidase S26" evidence="4">
    <location>
        <begin position="460"/>
        <end position="502"/>
    </location>
</feature>
<evidence type="ECO:0000256" key="3">
    <source>
        <dbReference type="RuleBase" id="RU362042"/>
    </source>
</evidence>
<dbReference type="PANTHER" id="PTHR43390">
    <property type="entry name" value="SIGNAL PEPTIDASE I"/>
    <property type="match status" value="1"/>
</dbReference>
<dbReference type="NCBIfam" id="TIGR02227">
    <property type="entry name" value="sigpep_I_bact"/>
    <property type="match status" value="1"/>
</dbReference>
<dbReference type="EMBL" id="UAUU01000009">
    <property type="protein sequence ID" value="SPZ88676.1"/>
    <property type="molecule type" value="Genomic_DNA"/>
</dbReference>
<evidence type="ECO:0000259" key="4">
    <source>
        <dbReference type="Pfam" id="PF10502"/>
    </source>
</evidence>
<reference evidence="5 6" key="1">
    <citation type="submission" date="2018-06" db="EMBL/GenBank/DDBJ databases">
        <authorList>
            <consortium name="Pathogen Informatics"/>
            <person name="Doyle S."/>
        </authorList>
    </citation>
    <scope>NUCLEOTIDE SEQUENCE [LARGE SCALE GENOMIC DNA]</scope>
    <source>
        <strain evidence="5 6">NCTC11343</strain>
    </source>
</reference>
<organism evidence="5 6">
    <name type="scientific">Sphingobacterium multivorum</name>
    <dbReference type="NCBI Taxonomy" id="28454"/>
    <lineage>
        <taxon>Bacteria</taxon>
        <taxon>Pseudomonadati</taxon>
        <taxon>Bacteroidota</taxon>
        <taxon>Sphingobacteriia</taxon>
        <taxon>Sphingobacteriales</taxon>
        <taxon>Sphingobacteriaceae</taxon>
        <taxon>Sphingobacterium</taxon>
    </lineage>
</organism>
<dbReference type="Pfam" id="PF18936">
    <property type="entry name" value="DUF5684"/>
    <property type="match status" value="1"/>
</dbReference>
<dbReference type="RefSeq" id="WP_112375459.1">
    <property type="nucleotide sequence ID" value="NZ_CP069793.1"/>
</dbReference>
<dbReference type="GO" id="GO:0006465">
    <property type="term" value="P:signal peptide processing"/>
    <property type="evidence" value="ECO:0007669"/>
    <property type="project" value="InterPro"/>
</dbReference>
<dbReference type="InterPro" id="IPR019533">
    <property type="entry name" value="Peptidase_S26"/>
</dbReference>
<feature type="transmembrane region" description="Helical" evidence="3">
    <location>
        <begin position="158"/>
        <end position="179"/>
    </location>
</feature>
<evidence type="ECO:0000313" key="5">
    <source>
        <dbReference type="EMBL" id="SPZ88676.1"/>
    </source>
</evidence>
<dbReference type="PANTHER" id="PTHR43390:SF1">
    <property type="entry name" value="CHLOROPLAST PROCESSING PEPTIDASE"/>
    <property type="match status" value="1"/>
</dbReference>
<evidence type="ECO:0000256" key="1">
    <source>
        <dbReference type="ARBA" id="ARBA00009370"/>
    </source>
</evidence>
<keyword evidence="3" id="KW-1133">Transmembrane helix</keyword>
<dbReference type="AlphaFoldDB" id="A0A2X2J9R6"/>
<dbReference type="InterPro" id="IPR043739">
    <property type="entry name" value="DUF5684"/>
</dbReference>
<gene>
    <name evidence="5" type="primary">lepB_2</name>
    <name evidence="5" type="ORF">NCTC11343_03642</name>
</gene>
<keyword evidence="3 5" id="KW-0378">Hydrolase</keyword>
<keyword evidence="3" id="KW-0645">Protease</keyword>
<dbReference type="EC" id="3.4.21.89" evidence="3"/>
<evidence type="ECO:0000256" key="2">
    <source>
        <dbReference type="ARBA" id="ARBA00019232"/>
    </source>
</evidence>
<dbReference type="Gene3D" id="2.10.109.10">
    <property type="entry name" value="Umud Fragment, subunit A"/>
    <property type="match status" value="2"/>
</dbReference>
<dbReference type="GO" id="GO:0009003">
    <property type="term" value="F:signal peptidase activity"/>
    <property type="evidence" value="ECO:0007669"/>
    <property type="project" value="UniProtKB-EC"/>
</dbReference>
<dbReference type="InterPro" id="IPR000223">
    <property type="entry name" value="Pept_S26A_signal_pept_1"/>
</dbReference>
<dbReference type="GO" id="GO:0016020">
    <property type="term" value="C:membrane"/>
    <property type="evidence" value="ECO:0007669"/>
    <property type="project" value="UniProtKB-SubCell"/>
</dbReference>
<evidence type="ECO:0000313" key="6">
    <source>
        <dbReference type="Proteomes" id="UP000251241"/>
    </source>
</evidence>
<keyword evidence="3" id="KW-0472">Membrane</keyword>
<comment type="similarity">
    <text evidence="1 3">Belongs to the peptidase S26 family.</text>
</comment>
<dbReference type="GeneID" id="97183486"/>
<dbReference type="Proteomes" id="UP000251241">
    <property type="component" value="Unassembled WGS sequence"/>
</dbReference>
<feature type="domain" description="Peptidase S26" evidence="4">
    <location>
        <begin position="153"/>
        <end position="323"/>
    </location>
</feature>
<dbReference type="CDD" id="cd06530">
    <property type="entry name" value="S26_SPase_I"/>
    <property type="match status" value="2"/>
</dbReference>
<proteinExistence type="inferred from homology"/>
<accession>A0A2X2J9R6</accession>
<comment type="subcellular location">
    <subcellularLocation>
        <location evidence="3">Membrane</location>
        <topology evidence="3">Single-pass type II membrane protein</topology>
    </subcellularLocation>
</comment>